<evidence type="ECO:0000313" key="3">
    <source>
        <dbReference type="Proteomes" id="UP001524499"/>
    </source>
</evidence>
<accession>A0ABT1TCI0</accession>
<protein>
    <submittedName>
        <fullName evidence="2">Serine/threonine-protein phosphatase</fullName>
    </submittedName>
</protein>
<gene>
    <name evidence="2" type="ORF">NP590_03495</name>
</gene>
<sequence>MFLYSDGLTDARNSRGESFGIQRALALFGEQINGRDKAGQPYKTFIDFVDPDAIHDDVSVMKIDCEALRP</sequence>
<evidence type="ECO:0000259" key="1">
    <source>
        <dbReference type="Pfam" id="PF07228"/>
    </source>
</evidence>
<feature type="domain" description="PPM-type phosphatase" evidence="1">
    <location>
        <begin position="2"/>
        <end position="64"/>
    </location>
</feature>
<keyword evidence="3" id="KW-1185">Reference proteome</keyword>
<evidence type="ECO:0000313" key="2">
    <source>
        <dbReference type="EMBL" id="MCQ8103162.1"/>
    </source>
</evidence>
<dbReference type="InterPro" id="IPR001932">
    <property type="entry name" value="PPM-type_phosphatase-like_dom"/>
</dbReference>
<reference evidence="2 3" key="1">
    <citation type="submission" date="2022-07" db="EMBL/GenBank/DDBJ databases">
        <title>Methylomonas rivi sp. nov., Methylomonas rosea sp. nov., Methylomonas aureus sp. nov. and Methylomonas subterranea sp. nov., four novel methanotrophs isolated from a freshwater creek and the deep terrestrial subsurface.</title>
        <authorList>
            <person name="Abin C."/>
            <person name="Sankaranarayanan K."/>
            <person name="Garner C."/>
            <person name="Sindelar R."/>
            <person name="Kotary K."/>
            <person name="Garner R."/>
            <person name="Barclay S."/>
            <person name="Lawson P."/>
            <person name="Krumholz L."/>
        </authorList>
    </citation>
    <scope>NUCLEOTIDE SEQUENCE [LARGE SCALE GENOMIC DNA]</scope>
    <source>
        <strain evidence="2 3">SURF-2</strain>
    </source>
</reference>
<dbReference type="EMBL" id="JANIBJ010000004">
    <property type="protein sequence ID" value="MCQ8103162.1"/>
    <property type="molecule type" value="Genomic_DNA"/>
</dbReference>
<organism evidence="2 3">
    <name type="scientific">Methylomonas subterranea</name>
    <dbReference type="NCBI Taxonomy" id="2952225"/>
    <lineage>
        <taxon>Bacteria</taxon>
        <taxon>Pseudomonadati</taxon>
        <taxon>Pseudomonadota</taxon>
        <taxon>Gammaproteobacteria</taxon>
        <taxon>Methylococcales</taxon>
        <taxon>Methylococcaceae</taxon>
        <taxon>Methylomonas</taxon>
    </lineage>
</organism>
<proteinExistence type="predicted"/>
<dbReference type="Proteomes" id="UP001524499">
    <property type="component" value="Unassembled WGS sequence"/>
</dbReference>
<comment type="caution">
    <text evidence="2">The sequence shown here is derived from an EMBL/GenBank/DDBJ whole genome shotgun (WGS) entry which is preliminary data.</text>
</comment>
<dbReference type="Pfam" id="PF07228">
    <property type="entry name" value="SpoIIE"/>
    <property type="match status" value="1"/>
</dbReference>
<dbReference type="Gene3D" id="3.60.40.10">
    <property type="entry name" value="PPM-type phosphatase domain"/>
    <property type="match status" value="1"/>
</dbReference>
<dbReference type="InterPro" id="IPR036457">
    <property type="entry name" value="PPM-type-like_dom_sf"/>
</dbReference>
<name>A0ABT1TCI0_9GAMM</name>